<gene>
    <name evidence="1" type="ORF">NIES30_17470</name>
</gene>
<keyword evidence="2" id="KW-1185">Reference proteome</keyword>
<dbReference type="Proteomes" id="UP000185557">
    <property type="component" value="Unassembled WGS sequence"/>
</dbReference>
<sequence length="532" mass="59709">MADSVLLPHSKVGQHFINLFGDYLWESLESPNVVPARWRTLKHQLRPRVLWEQWNDPTVLVGIRFGHTTRYGMLDLDAGGRYCTPSAIADIRGALETVGLNRTVLVRSSHRGGLHLYIPLPEAIKTFDLACIITQCLKAQGFILEKGHLEVFPNPKTFGVDQFVEYNGHRLPLQPQSGSWLLTDDLEPQGDSLSTFFAQWAWATQGQDLEMLLLSAPHARESRKQESNRRSLSPQAQEWKDDLDIEIREGWTGSGQTNRLLKSIATRSHVFERLSGTALVDRIVELAIRSPGFQEHCHHQNEIRSKARHWARSVEGYYWPIGTRRGQRLPGGENTLRQLDARDRIAQAVAALKDLEFPSIRSLAAAIANAARSSLQTLYRNTDLWHPEKAPVTVADQGVEPTDIDRESLGNAISEAENPCNQTVLQTTGGGMKCGGPEAGFKNSFSPDGGVRGGDFSFPQPTAPKNNHIPIPFDECYAAIQSSVRQLGWSMERLKGFLSEKFDGRSRMAELFDEELFVLLYWLRLERVDAQG</sequence>
<reference evidence="1 2" key="1">
    <citation type="submission" date="2016-11" db="EMBL/GenBank/DDBJ databases">
        <title>Draft Genome Sequences of Nine Cyanobacterial Strains from Diverse Habitats.</title>
        <authorList>
            <person name="Zhu T."/>
            <person name="Hou S."/>
            <person name="Lu X."/>
            <person name="Hess W.R."/>
        </authorList>
    </citation>
    <scope>NUCLEOTIDE SEQUENCE [LARGE SCALE GENOMIC DNA]</scope>
    <source>
        <strain evidence="1 2">NIES-30</strain>
    </source>
</reference>
<organism evidence="1 2">
    <name type="scientific">Phormidium tenue NIES-30</name>
    <dbReference type="NCBI Taxonomy" id="549789"/>
    <lineage>
        <taxon>Bacteria</taxon>
        <taxon>Bacillati</taxon>
        <taxon>Cyanobacteriota</taxon>
        <taxon>Cyanophyceae</taxon>
        <taxon>Oscillatoriophycideae</taxon>
        <taxon>Oscillatoriales</taxon>
        <taxon>Oscillatoriaceae</taxon>
        <taxon>Phormidium</taxon>
    </lineage>
</organism>
<dbReference type="OrthoDB" id="425592at2"/>
<name>A0A1U7J1X7_9CYAN</name>
<proteinExistence type="predicted"/>
<dbReference type="RefSeq" id="WP_073609723.1">
    <property type="nucleotide sequence ID" value="NZ_MRCG01000014.1"/>
</dbReference>
<comment type="caution">
    <text evidence="1">The sequence shown here is derived from an EMBL/GenBank/DDBJ whole genome shotgun (WGS) entry which is preliminary data.</text>
</comment>
<dbReference type="EMBL" id="MRCG01000014">
    <property type="protein sequence ID" value="OKH46091.1"/>
    <property type="molecule type" value="Genomic_DNA"/>
</dbReference>
<accession>A0A1U7J1X7</accession>
<protein>
    <submittedName>
        <fullName evidence="1">Uncharacterized protein</fullName>
    </submittedName>
</protein>
<evidence type="ECO:0000313" key="1">
    <source>
        <dbReference type="EMBL" id="OKH46091.1"/>
    </source>
</evidence>
<evidence type="ECO:0000313" key="2">
    <source>
        <dbReference type="Proteomes" id="UP000185557"/>
    </source>
</evidence>
<dbReference type="AlphaFoldDB" id="A0A1U7J1X7"/>